<evidence type="ECO:0000256" key="1">
    <source>
        <dbReference type="ARBA" id="ARBA00004167"/>
    </source>
</evidence>
<dbReference type="Pfam" id="PF00114">
    <property type="entry name" value="Pilin"/>
    <property type="match status" value="1"/>
</dbReference>
<keyword evidence="6 10" id="KW-1133">Transmembrane helix</keyword>
<gene>
    <name evidence="11" type="ORF">CHUV0807_0469</name>
</gene>
<proteinExistence type="inferred from homology"/>
<keyword evidence="7 10" id="KW-0472">Membrane</keyword>
<dbReference type="GO" id="GO:0043107">
    <property type="term" value="P:type IV pilus-dependent motility"/>
    <property type="evidence" value="ECO:0007669"/>
    <property type="project" value="TreeGrafter"/>
</dbReference>
<feature type="transmembrane region" description="Helical" evidence="10">
    <location>
        <begin position="51"/>
        <end position="72"/>
    </location>
</feature>
<dbReference type="InterPro" id="IPR012902">
    <property type="entry name" value="N_methyl_site"/>
</dbReference>
<comment type="similarity">
    <text evidence="3 9">Belongs to the N-Me-Phe pilin family.</text>
</comment>
<dbReference type="PROSITE" id="PS00409">
    <property type="entry name" value="PROKAR_NTER_METHYL"/>
    <property type="match status" value="1"/>
</dbReference>
<dbReference type="SUPFAM" id="SSF54523">
    <property type="entry name" value="Pili subunits"/>
    <property type="match status" value="1"/>
</dbReference>
<evidence type="ECO:0000256" key="2">
    <source>
        <dbReference type="ARBA" id="ARBA00004561"/>
    </source>
</evidence>
<dbReference type="Proteomes" id="UP000190837">
    <property type="component" value="Unassembled WGS sequence"/>
</dbReference>
<dbReference type="PANTHER" id="PTHR30093">
    <property type="entry name" value="GENERAL SECRETION PATHWAY PROTEIN G"/>
    <property type="match status" value="1"/>
</dbReference>
<dbReference type="AlphaFoldDB" id="A0A1C3H2Q0"/>
<dbReference type="GO" id="GO:0007155">
    <property type="term" value="P:cell adhesion"/>
    <property type="evidence" value="ECO:0007669"/>
    <property type="project" value="InterPro"/>
</dbReference>
<dbReference type="NCBIfam" id="TIGR02532">
    <property type="entry name" value="IV_pilin_GFxxxE"/>
    <property type="match status" value="1"/>
</dbReference>
<evidence type="ECO:0000313" key="11">
    <source>
        <dbReference type="EMBL" id="SAM58650.1"/>
    </source>
</evidence>
<dbReference type="Gene3D" id="3.30.700.10">
    <property type="entry name" value="Glycoprotein, Type 4 Pilin"/>
    <property type="match status" value="1"/>
</dbReference>
<organism evidence="11 12">
    <name type="scientific">Cardiobacterium hominis</name>
    <dbReference type="NCBI Taxonomy" id="2718"/>
    <lineage>
        <taxon>Bacteria</taxon>
        <taxon>Pseudomonadati</taxon>
        <taxon>Pseudomonadota</taxon>
        <taxon>Gammaproteobacteria</taxon>
        <taxon>Cardiobacteriales</taxon>
        <taxon>Cardiobacteriaceae</taxon>
        <taxon>Cardiobacterium</taxon>
    </lineage>
</organism>
<sequence>MKTKKIITMAQPKHIPSQQQTLLQPAANAVIQTRKSNGVNLMKKLQKGFTLIELMIVIAIIGILAAIALPAYQDYIARSQMTKGFNLAGGQKGALSEFYADKGRWPSNNTEAGIAAASQITGKYVANVAVVGSQITATMKSSDISKGIQGKNIVLTGTVAGNPQDQGSYQWACESNASAKYLPASCR</sequence>
<accession>A0A1C3H2Q0</accession>
<evidence type="ECO:0000256" key="6">
    <source>
        <dbReference type="ARBA" id="ARBA00022989"/>
    </source>
</evidence>
<evidence type="ECO:0000256" key="5">
    <source>
        <dbReference type="ARBA" id="ARBA00022692"/>
    </source>
</evidence>
<dbReference type="EMBL" id="FKLO01000023">
    <property type="protein sequence ID" value="SAM58650.1"/>
    <property type="molecule type" value="Genomic_DNA"/>
</dbReference>
<keyword evidence="8 9" id="KW-0281">Fimbrium</keyword>
<dbReference type="GO" id="GO:0044096">
    <property type="term" value="C:type IV pilus"/>
    <property type="evidence" value="ECO:0007669"/>
    <property type="project" value="TreeGrafter"/>
</dbReference>
<evidence type="ECO:0000256" key="3">
    <source>
        <dbReference type="ARBA" id="ARBA00005233"/>
    </source>
</evidence>
<dbReference type="Pfam" id="PF07963">
    <property type="entry name" value="N_methyl"/>
    <property type="match status" value="1"/>
</dbReference>
<evidence type="ECO:0000256" key="10">
    <source>
        <dbReference type="SAM" id="Phobius"/>
    </source>
</evidence>
<keyword evidence="4" id="KW-0488">Methylation</keyword>
<dbReference type="PANTHER" id="PTHR30093:SF34">
    <property type="entry name" value="PREPILIN PEPTIDASE-DEPENDENT PROTEIN D"/>
    <property type="match status" value="1"/>
</dbReference>
<name>A0A1C3H2Q0_9GAMM</name>
<evidence type="ECO:0000256" key="9">
    <source>
        <dbReference type="RuleBase" id="RU000389"/>
    </source>
</evidence>
<evidence type="ECO:0000313" key="12">
    <source>
        <dbReference type="Proteomes" id="UP000190837"/>
    </source>
</evidence>
<comment type="subcellular location">
    <subcellularLocation>
        <location evidence="2">Fimbrium</location>
    </subcellularLocation>
    <subcellularLocation>
        <location evidence="1">Membrane</location>
        <topology evidence="1">Single-pass membrane protein</topology>
    </subcellularLocation>
</comment>
<dbReference type="GO" id="GO:0016020">
    <property type="term" value="C:membrane"/>
    <property type="evidence" value="ECO:0007669"/>
    <property type="project" value="UniProtKB-SubCell"/>
</dbReference>
<evidence type="ECO:0000256" key="4">
    <source>
        <dbReference type="ARBA" id="ARBA00022481"/>
    </source>
</evidence>
<reference evidence="12" key="1">
    <citation type="submission" date="2016-04" db="EMBL/GenBank/DDBJ databases">
        <authorList>
            <person name="Tagini F."/>
        </authorList>
    </citation>
    <scope>NUCLEOTIDE SEQUENCE [LARGE SCALE GENOMIC DNA]</scope>
    <source>
        <strain evidence="12">CHUV0807</strain>
    </source>
</reference>
<evidence type="ECO:0000256" key="8">
    <source>
        <dbReference type="ARBA" id="ARBA00023263"/>
    </source>
</evidence>
<evidence type="ECO:0000256" key="7">
    <source>
        <dbReference type="ARBA" id="ARBA00023136"/>
    </source>
</evidence>
<protein>
    <submittedName>
        <fullName evidence="11">Type IV pilus biogenesis protein PilE</fullName>
    </submittedName>
</protein>
<dbReference type="InterPro" id="IPR001082">
    <property type="entry name" value="Pilin"/>
</dbReference>
<dbReference type="InterPro" id="IPR045584">
    <property type="entry name" value="Pilin-like"/>
</dbReference>
<keyword evidence="5 10" id="KW-0812">Transmembrane</keyword>